<evidence type="ECO:0000256" key="4">
    <source>
        <dbReference type="ARBA" id="ARBA00022692"/>
    </source>
</evidence>
<dbReference type="PATRIC" id="fig|1191523.3.peg.2785"/>
<evidence type="ECO:0000313" key="10">
    <source>
        <dbReference type="EMBL" id="AFN75880.1"/>
    </source>
</evidence>
<keyword evidence="5 7" id="KW-1133">Transmembrane helix</keyword>
<dbReference type="Pfam" id="PF02687">
    <property type="entry name" value="FtsX"/>
    <property type="match status" value="1"/>
</dbReference>
<evidence type="ECO:0000259" key="9">
    <source>
        <dbReference type="Pfam" id="PF12704"/>
    </source>
</evidence>
<feature type="domain" description="ABC3 transporter permease C-terminal" evidence="8">
    <location>
        <begin position="276"/>
        <end position="363"/>
    </location>
</feature>
<organism evidence="10 11">
    <name type="scientific">Melioribacter roseus (strain DSM 23840 / JCM 17771 / VKM B-2668 / P3M-2)</name>
    <dbReference type="NCBI Taxonomy" id="1191523"/>
    <lineage>
        <taxon>Bacteria</taxon>
        <taxon>Pseudomonadati</taxon>
        <taxon>Ignavibacteriota</taxon>
        <taxon>Ignavibacteria</taxon>
        <taxon>Ignavibacteriales</taxon>
        <taxon>Melioribacteraceae</taxon>
        <taxon>Melioribacter</taxon>
    </lineage>
</organism>
<dbReference type="InterPro" id="IPR025857">
    <property type="entry name" value="MacB_PCD"/>
</dbReference>
<dbReference type="OrthoDB" id="1522724at2"/>
<keyword evidence="11" id="KW-1185">Reference proteome</keyword>
<evidence type="ECO:0000313" key="11">
    <source>
        <dbReference type="Proteomes" id="UP000009011"/>
    </source>
</evidence>
<reference evidence="10 11" key="1">
    <citation type="journal article" date="2013" name="PLoS ONE">
        <title>Genomic analysis of Melioribacter roseus, facultatively anaerobic organotrophic bacterium representing a novel deep lineage within Bacteriodetes/Chlorobi group.</title>
        <authorList>
            <person name="Kadnikov V.V."/>
            <person name="Mardanov A.V."/>
            <person name="Podosokorskaya O.A."/>
            <person name="Gavrilov S.N."/>
            <person name="Kublanov I.V."/>
            <person name="Beletsky A.V."/>
            <person name="Bonch-Osmolovskaya E.A."/>
            <person name="Ravin N.V."/>
        </authorList>
    </citation>
    <scope>NUCLEOTIDE SEQUENCE [LARGE SCALE GENOMIC DNA]</scope>
    <source>
        <strain evidence="11">JCM 17771 / P3M-2</strain>
    </source>
</reference>
<feature type="transmembrane region" description="Helical" evidence="7">
    <location>
        <begin position="360"/>
        <end position="382"/>
    </location>
</feature>
<proteinExistence type="inferred from homology"/>
<dbReference type="GO" id="GO:0044874">
    <property type="term" value="P:lipoprotein localization to outer membrane"/>
    <property type="evidence" value="ECO:0007669"/>
    <property type="project" value="TreeGrafter"/>
</dbReference>
<keyword evidence="3" id="KW-1003">Cell membrane</keyword>
<dbReference type="PANTHER" id="PTHR30489:SF0">
    <property type="entry name" value="LIPOPROTEIN-RELEASING SYSTEM TRANSMEMBRANE PROTEIN LOLE"/>
    <property type="match status" value="1"/>
</dbReference>
<dbReference type="InterPro" id="IPR003838">
    <property type="entry name" value="ABC3_permease_C"/>
</dbReference>
<name>I6Z9R2_MELRP</name>
<protein>
    <submittedName>
        <fullName evidence="10">Lipoprotein-releasing system permease protein</fullName>
    </submittedName>
</protein>
<dbReference type="InterPro" id="IPR051447">
    <property type="entry name" value="Lipoprotein-release_system"/>
</dbReference>
<dbReference type="eggNOG" id="COG4591">
    <property type="taxonomic scope" value="Bacteria"/>
</dbReference>
<evidence type="ECO:0000256" key="1">
    <source>
        <dbReference type="ARBA" id="ARBA00004651"/>
    </source>
</evidence>
<feature type="transmembrane region" description="Helical" evidence="7">
    <location>
        <begin position="272"/>
        <end position="298"/>
    </location>
</feature>
<accession>I6Z9R2</accession>
<evidence type="ECO:0000259" key="8">
    <source>
        <dbReference type="Pfam" id="PF02687"/>
    </source>
</evidence>
<dbReference type="STRING" id="1191523.MROS_2650"/>
<evidence type="ECO:0000256" key="2">
    <source>
        <dbReference type="ARBA" id="ARBA00005236"/>
    </source>
</evidence>
<dbReference type="PANTHER" id="PTHR30489">
    <property type="entry name" value="LIPOPROTEIN-RELEASING SYSTEM TRANSMEMBRANE PROTEIN LOLE"/>
    <property type="match status" value="1"/>
</dbReference>
<evidence type="ECO:0000256" key="7">
    <source>
        <dbReference type="SAM" id="Phobius"/>
    </source>
</evidence>
<dbReference type="Pfam" id="PF12704">
    <property type="entry name" value="MacB_PCD"/>
    <property type="match status" value="1"/>
</dbReference>
<dbReference type="HOGENOM" id="CLU_000604_8_1_10"/>
<dbReference type="AlphaFoldDB" id="I6Z9R2"/>
<feature type="domain" description="MacB-like periplasmic core" evidence="9">
    <location>
        <begin position="24"/>
        <end position="244"/>
    </location>
</feature>
<evidence type="ECO:0000256" key="5">
    <source>
        <dbReference type="ARBA" id="ARBA00022989"/>
    </source>
</evidence>
<evidence type="ECO:0000256" key="6">
    <source>
        <dbReference type="ARBA" id="ARBA00023136"/>
    </source>
</evidence>
<keyword evidence="10" id="KW-0449">Lipoprotein</keyword>
<dbReference type="EMBL" id="CP003557">
    <property type="protein sequence ID" value="AFN75880.1"/>
    <property type="molecule type" value="Genomic_DNA"/>
</dbReference>
<dbReference type="Proteomes" id="UP000009011">
    <property type="component" value="Chromosome"/>
</dbReference>
<feature type="transmembrane region" description="Helical" evidence="7">
    <location>
        <begin position="326"/>
        <end position="348"/>
    </location>
</feature>
<keyword evidence="4 7" id="KW-0812">Transmembrane</keyword>
<dbReference type="GO" id="GO:0098797">
    <property type="term" value="C:plasma membrane protein complex"/>
    <property type="evidence" value="ECO:0007669"/>
    <property type="project" value="TreeGrafter"/>
</dbReference>
<keyword evidence="6 7" id="KW-0472">Membrane</keyword>
<sequence>MIEYFIAKRYLKAKHKFNLITVISALSVGGITIGVAALIIVLSVFNGFGSLVKSILISFDPHLRIVVTGDDMRDKIEEINSYLKSNSEVKIFFPYVESKVIAYNKRSYEIINLKGIPAENQSQNWGLKEKIISGNYDLKSDGLGKIIIGLPLSLRLSLRVGDTVTVTSARNIERMITSFSPPRSQKFVVAGLFETNNRDYDVSYAFTSIGEAKRLLGYGEEISGIDVRLGNIENAEALKKELTDKFGVDNFSYYTWYDLHKDLYSIMSVERWSAYILLSLIIAVATFNIFASLTMTVLEKKKDIAILRSMGADANTVRRIFMYEGLLVGLIGTVAGIILGLTVCYLQIQYNFYPLDPTKYIINAMPVKVMITDIIAIGGMSLF</sequence>
<dbReference type="KEGG" id="mro:MROS_2650"/>
<comment type="subcellular location">
    <subcellularLocation>
        <location evidence="1">Cell membrane</location>
        <topology evidence="1">Multi-pass membrane protein</topology>
    </subcellularLocation>
</comment>
<evidence type="ECO:0000256" key="3">
    <source>
        <dbReference type="ARBA" id="ARBA00022475"/>
    </source>
</evidence>
<gene>
    <name evidence="10" type="ordered locus">MROS_2650</name>
</gene>
<dbReference type="RefSeq" id="WP_014857310.1">
    <property type="nucleotide sequence ID" value="NC_018178.1"/>
</dbReference>
<feature type="transmembrane region" description="Helical" evidence="7">
    <location>
        <begin position="20"/>
        <end position="45"/>
    </location>
</feature>
<comment type="similarity">
    <text evidence="2">Belongs to the ABC-4 integral membrane protein family. LolC/E subfamily.</text>
</comment>